<dbReference type="HOGENOM" id="CLU_1393013_0_0_1"/>
<dbReference type="Proteomes" id="UP000001811">
    <property type="component" value="Unplaced"/>
</dbReference>
<dbReference type="Ensembl" id="ENSOCUT00000033795.2">
    <property type="protein sequence ID" value="ENSOCUP00000026843.2"/>
    <property type="gene ID" value="ENSOCUG00000029545.2"/>
</dbReference>
<evidence type="ECO:0000256" key="1">
    <source>
        <dbReference type="ARBA" id="ARBA00004613"/>
    </source>
</evidence>
<dbReference type="InterPro" id="IPR050918">
    <property type="entry name" value="CNF-like_PLA2_Inhibitor"/>
</dbReference>
<organism evidence="4 5">
    <name type="scientific">Oryctolagus cuniculus</name>
    <name type="common">Rabbit</name>
    <dbReference type="NCBI Taxonomy" id="9986"/>
    <lineage>
        <taxon>Eukaryota</taxon>
        <taxon>Metazoa</taxon>
        <taxon>Chordata</taxon>
        <taxon>Craniata</taxon>
        <taxon>Vertebrata</taxon>
        <taxon>Euteleostomi</taxon>
        <taxon>Mammalia</taxon>
        <taxon>Eutheria</taxon>
        <taxon>Euarchontoglires</taxon>
        <taxon>Glires</taxon>
        <taxon>Lagomorpha</taxon>
        <taxon>Leporidae</taxon>
        <taxon>Oryctolagus</taxon>
    </lineage>
</organism>
<proteinExistence type="predicted"/>
<dbReference type="GeneTree" id="ENSGT00730000111648"/>
<dbReference type="AlphaFoldDB" id="U3KNN4"/>
<evidence type="ECO:0000313" key="5">
    <source>
        <dbReference type="Proteomes" id="UP000001811"/>
    </source>
</evidence>
<evidence type="ECO:0000256" key="3">
    <source>
        <dbReference type="SAM" id="MobiDB-lite"/>
    </source>
</evidence>
<evidence type="ECO:0000256" key="2">
    <source>
        <dbReference type="ARBA" id="ARBA00022525"/>
    </source>
</evidence>
<protein>
    <recommendedName>
        <fullName evidence="6">UPAR/Ly6 domain-containing protein</fullName>
    </recommendedName>
</protein>
<dbReference type="Bgee" id="ENSOCUG00000029545">
    <property type="expression patterns" value="Expressed in blood and 1 other cell type or tissue"/>
</dbReference>
<dbReference type="STRING" id="9986.ENSOCUP00000026843"/>
<dbReference type="eggNOG" id="ENOG502SDSC">
    <property type="taxonomic scope" value="Eukaryota"/>
</dbReference>
<keyword evidence="2" id="KW-0964">Secreted</keyword>
<comment type="subcellular location">
    <subcellularLocation>
        <location evidence="1">Secreted</location>
    </subcellularLocation>
</comment>
<name>U3KNN4_RABIT</name>
<evidence type="ECO:0000313" key="4">
    <source>
        <dbReference type="Ensembl" id="ENSOCUP00000026843.2"/>
    </source>
</evidence>
<reference evidence="4" key="3">
    <citation type="submission" date="2025-09" db="UniProtKB">
        <authorList>
            <consortium name="Ensembl"/>
        </authorList>
    </citation>
    <scope>IDENTIFICATION</scope>
    <source>
        <strain evidence="4">Thorbecke</strain>
    </source>
</reference>
<dbReference type="Gene3D" id="2.10.60.10">
    <property type="entry name" value="CD59"/>
    <property type="match status" value="1"/>
</dbReference>
<accession>U3KNN4</accession>
<dbReference type="PANTHER" id="PTHR20914">
    <property type="entry name" value="LY6/PLAUR DOMAIN-CONTAINING PROTEIN 8"/>
    <property type="match status" value="1"/>
</dbReference>
<feature type="compositionally biased region" description="Basic and acidic residues" evidence="3">
    <location>
        <begin position="49"/>
        <end position="59"/>
    </location>
</feature>
<dbReference type="CDD" id="cd23572">
    <property type="entry name" value="TFP_LU_ECD_PINLYP_rpt2"/>
    <property type="match status" value="1"/>
</dbReference>
<evidence type="ECO:0008006" key="6">
    <source>
        <dbReference type="Google" id="ProtNLM"/>
    </source>
</evidence>
<dbReference type="SUPFAM" id="SSF57302">
    <property type="entry name" value="Snake toxin-like"/>
    <property type="match status" value="1"/>
</dbReference>
<sequence length="241" mass="25282">MSSLDQGVGWGPGQSRGLHSFSSNSLKSSLHCFLPQNGRCGRALEEWKGRGGEGGDRAPADTGPAVCGSDRSSPGVRFRAGKVQQSSQEKGCSSNTCTPLAFSATLGNERTFGYDLQCCSSELCNQKDVFGALSQKSPDPNGVKCPACYSEESVFCGTTDLPCTGRETKCVEVVATGMSTPWAAMYGMGCATENACNLKGQQVLSGIKIWTRCIDPSSGGPALLSATSSMLSSLFLLKVFL</sequence>
<dbReference type="InParanoid" id="U3KNN4"/>
<reference evidence="4 5" key="1">
    <citation type="journal article" date="2011" name="Nature">
        <title>A high-resolution map of human evolutionary constraint using 29 mammals.</title>
        <authorList>
            <person name="Lindblad-Toh K."/>
            <person name="Garber M."/>
            <person name="Zuk O."/>
            <person name="Lin M.F."/>
            <person name="Parker B.J."/>
            <person name="Washietl S."/>
            <person name="Kheradpour P."/>
            <person name="Ernst J."/>
            <person name="Jordan G."/>
            <person name="Mauceli E."/>
            <person name="Ward L.D."/>
            <person name="Lowe C.B."/>
            <person name="Holloway A.K."/>
            <person name="Clamp M."/>
            <person name="Gnerre S."/>
            <person name="Alfoldi J."/>
            <person name="Beal K."/>
            <person name="Chang J."/>
            <person name="Clawson H."/>
            <person name="Cuff J."/>
            <person name="Di Palma F."/>
            <person name="Fitzgerald S."/>
            <person name="Flicek P."/>
            <person name="Guttman M."/>
            <person name="Hubisz M.J."/>
            <person name="Jaffe D.B."/>
            <person name="Jungreis I."/>
            <person name="Kent W.J."/>
            <person name="Kostka D."/>
            <person name="Lara M."/>
            <person name="Martins A.L."/>
            <person name="Massingham T."/>
            <person name="Moltke I."/>
            <person name="Raney B.J."/>
            <person name="Rasmussen M.D."/>
            <person name="Robinson J."/>
            <person name="Stark A."/>
            <person name="Vilella A.J."/>
            <person name="Wen J."/>
            <person name="Xie X."/>
            <person name="Zody M.C."/>
            <person name="Baldwin J."/>
            <person name="Bloom T."/>
            <person name="Chin C.W."/>
            <person name="Heiman D."/>
            <person name="Nicol R."/>
            <person name="Nusbaum C."/>
            <person name="Young S."/>
            <person name="Wilkinson J."/>
            <person name="Worley K.C."/>
            <person name="Kovar C.L."/>
            <person name="Muzny D.M."/>
            <person name="Gibbs R.A."/>
            <person name="Cree A."/>
            <person name="Dihn H.H."/>
            <person name="Fowler G."/>
            <person name="Jhangiani S."/>
            <person name="Joshi V."/>
            <person name="Lee S."/>
            <person name="Lewis L.R."/>
            <person name="Nazareth L.V."/>
            <person name="Okwuonu G."/>
            <person name="Santibanez J."/>
            <person name="Warren W.C."/>
            <person name="Mardis E.R."/>
            <person name="Weinstock G.M."/>
            <person name="Wilson R.K."/>
            <person name="Delehaunty K."/>
            <person name="Dooling D."/>
            <person name="Fronik C."/>
            <person name="Fulton L."/>
            <person name="Fulton B."/>
            <person name="Graves T."/>
            <person name="Minx P."/>
            <person name="Sodergren E."/>
            <person name="Birney E."/>
            <person name="Margulies E.H."/>
            <person name="Herrero J."/>
            <person name="Green E.D."/>
            <person name="Haussler D."/>
            <person name="Siepel A."/>
            <person name="Goldman N."/>
            <person name="Pollard K.S."/>
            <person name="Pedersen J.S."/>
            <person name="Lander E.S."/>
            <person name="Kellis M."/>
        </authorList>
    </citation>
    <scope>NUCLEOTIDE SEQUENCE [LARGE SCALE GENOMIC DNA]</scope>
    <source>
        <strain evidence="5">Thorbecke</strain>
    </source>
</reference>
<dbReference type="PANTHER" id="PTHR20914:SF8">
    <property type="entry name" value="GENE 12253-RELATED"/>
    <property type="match status" value="1"/>
</dbReference>
<reference evidence="4" key="2">
    <citation type="submission" date="2025-08" db="UniProtKB">
        <authorList>
            <consortium name="Ensembl"/>
        </authorList>
    </citation>
    <scope>IDENTIFICATION</scope>
    <source>
        <strain evidence="4">Thorbecke</strain>
    </source>
</reference>
<dbReference type="GO" id="GO:0005576">
    <property type="term" value="C:extracellular region"/>
    <property type="evidence" value="ECO:0007669"/>
    <property type="project" value="UniProtKB-SubCell"/>
</dbReference>
<keyword evidence="5" id="KW-1185">Reference proteome</keyword>
<feature type="region of interest" description="Disordered" evidence="3">
    <location>
        <begin position="49"/>
        <end position="73"/>
    </location>
</feature>
<dbReference type="InterPro" id="IPR045860">
    <property type="entry name" value="Snake_toxin-like_sf"/>
</dbReference>